<evidence type="ECO:0000256" key="4">
    <source>
        <dbReference type="ARBA" id="ARBA00023235"/>
    </source>
</evidence>
<name>A0AAD3HEC0_9STRA</name>
<accession>A0AAD3HEC0</accession>
<dbReference type="PANTHER" id="PTHR10516:SF443">
    <property type="entry name" value="FK506-BINDING PROTEIN 59-RELATED"/>
    <property type="match status" value="1"/>
</dbReference>
<dbReference type="InterPro" id="IPR050689">
    <property type="entry name" value="FKBP-type_PPIase"/>
</dbReference>
<dbReference type="Proteomes" id="UP001054902">
    <property type="component" value="Unassembled WGS sequence"/>
</dbReference>
<keyword evidence="8" id="KW-1185">Reference proteome</keyword>
<evidence type="ECO:0000313" key="8">
    <source>
        <dbReference type="Proteomes" id="UP001054902"/>
    </source>
</evidence>
<dbReference type="InterPro" id="IPR001179">
    <property type="entry name" value="PPIase_FKBP_dom"/>
</dbReference>
<evidence type="ECO:0000256" key="3">
    <source>
        <dbReference type="ARBA" id="ARBA00023110"/>
    </source>
</evidence>
<evidence type="ECO:0000256" key="1">
    <source>
        <dbReference type="ARBA" id="ARBA00000971"/>
    </source>
</evidence>
<reference evidence="7 8" key="1">
    <citation type="journal article" date="2021" name="Sci. Rep.">
        <title>The genome of the diatom Chaetoceros tenuissimus carries an ancient integrated fragment of an extant virus.</title>
        <authorList>
            <person name="Hongo Y."/>
            <person name="Kimura K."/>
            <person name="Takaki Y."/>
            <person name="Yoshida Y."/>
            <person name="Baba S."/>
            <person name="Kobayashi G."/>
            <person name="Nagasaki K."/>
            <person name="Hano T."/>
            <person name="Tomaru Y."/>
        </authorList>
    </citation>
    <scope>NUCLEOTIDE SEQUENCE [LARGE SCALE GENOMIC DNA]</scope>
    <source>
        <strain evidence="7 8">NIES-3715</strain>
    </source>
</reference>
<keyword evidence="4 5" id="KW-0413">Isomerase</keyword>
<dbReference type="PROSITE" id="PS50059">
    <property type="entry name" value="FKBP_PPIASE"/>
    <property type="match status" value="1"/>
</dbReference>
<keyword evidence="3 5" id="KW-0697">Rotamase</keyword>
<sequence length="155" mass="17850">MKEINRQNVLRILELETILQQKKLDAQRIKEHQSIEVKTIYEGEGDERPSLGMKVTFHFTMTTVNDSERVLESSRQRYKAPFSCILDSKQILPSLEAALLQMKRGEVANVVIPSHLAYGKDGYANIPSDTDLIFRVELLDFTLHPKRERPKVVDL</sequence>
<evidence type="ECO:0000313" key="7">
    <source>
        <dbReference type="EMBL" id="GFH60515.1"/>
    </source>
</evidence>
<evidence type="ECO:0000256" key="2">
    <source>
        <dbReference type="ARBA" id="ARBA00013194"/>
    </source>
</evidence>
<gene>
    <name evidence="7" type="ORF">CTEN210_16991</name>
</gene>
<dbReference type="EC" id="5.2.1.8" evidence="2 5"/>
<dbReference type="EMBL" id="BLLK01000069">
    <property type="protein sequence ID" value="GFH60515.1"/>
    <property type="molecule type" value="Genomic_DNA"/>
</dbReference>
<comment type="caution">
    <text evidence="7">The sequence shown here is derived from an EMBL/GenBank/DDBJ whole genome shotgun (WGS) entry which is preliminary data.</text>
</comment>
<dbReference type="SUPFAM" id="SSF54534">
    <property type="entry name" value="FKBP-like"/>
    <property type="match status" value="1"/>
</dbReference>
<dbReference type="Gene3D" id="3.10.50.40">
    <property type="match status" value="1"/>
</dbReference>
<organism evidence="7 8">
    <name type="scientific">Chaetoceros tenuissimus</name>
    <dbReference type="NCBI Taxonomy" id="426638"/>
    <lineage>
        <taxon>Eukaryota</taxon>
        <taxon>Sar</taxon>
        <taxon>Stramenopiles</taxon>
        <taxon>Ochrophyta</taxon>
        <taxon>Bacillariophyta</taxon>
        <taxon>Coscinodiscophyceae</taxon>
        <taxon>Chaetocerotophycidae</taxon>
        <taxon>Chaetocerotales</taxon>
        <taxon>Chaetocerotaceae</taxon>
        <taxon>Chaetoceros</taxon>
    </lineage>
</organism>
<feature type="domain" description="PPIase FKBP-type" evidence="6">
    <location>
        <begin position="52"/>
        <end position="142"/>
    </location>
</feature>
<evidence type="ECO:0000256" key="5">
    <source>
        <dbReference type="PROSITE-ProRule" id="PRU00277"/>
    </source>
</evidence>
<comment type="catalytic activity">
    <reaction evidence="1 5">
        <text>[protein]-peptidylproline (omega=180) = [protein]-peptidylproline (omega=0)</text>
        <dbReference type="Rhea" id="RHEA:16237"/>
        <dbReference type="Rhea" id="RHEA-COMP:10747"/>
        <dbReference type="Rhea" id="RHEA-COMP:10748"/>
        <dbReference type="ChEBI" id="CHEBI:83833"/>
        <dbReference type="ChEBI" id="CHEBI:83834"/>
        <dbReference type="EC" id="5.2.1.8"/>
    </reaction>
</comment>
<dbReference type="InterPro" id="IPR046357">
    <property type="entry name" value="PPIase_dom_sf"/>
</dbReference>
<dbReference type="AlphaFoldDB" id="A0AAD3HEC0"/>
<dbReference type="Pfam" id="PF00254">
    <property type="entry name" value="FKBP_C"/>
    <property type="match status" value="1"/>
</dbReference>
<dbReference type="GO" id="GO:0003755">
    <property type="term" value="F:peptidyl-prolyl cis-trans isomerase activity"/>
    <property type="evidence" value="ECO:0007669"/>
    <property type="project" value="UniProtKB-KW"/>
</dbReference>
<evidence type="ECO:0000259" key="6">
    <source>
        <dbReference type="PROSITE" id="PS50059"/>
    </source>
</evidence>
<dbReference type="PANTHER" id="PTHR10516">
    <property type="entry name" value="PEPTIDYL-PROLYL CIS-TRANS ISOMERASE"/>
    <property type="match status" value="1"/>
</dbReference>
<protein>
    <recommendedName>
        <fullName evidence="2 5">peptidylprolyl isomerase</fullName>
        <ecNumber evidence="2 5">5.2.1.8</ecNumber>
    </recommendedName>
</protein>
<proteinExistence type="predicted"/>